<dbReference type="AlphaFoldDB" id="A0A1I9YLI2"/>
<accession>A0A1I9YLI2</accession>
<dbReference type="EMBL" id="CP017562">
    <property type="protein sequence ID" value="APA87165.2"/>
    <property type="molecule type" value="Genomic_DNA"/>
</dbReference>
<protein>
    <submittedName>
        <fullName evidence="1">Uncharacterized protein</fullName>
    </submittedName>
</protein>
<organism evidence="1 2">
    <name type="scientific">Paraburkholderia sprentiae WSM5005</name>
    <dbReference type="NCBI Taxonomy" id="754502"/>
    <lineage>
        <taxon>Bacteria</taxon>
        <taxon>Pseudomonadati</taxon>
        <taxon>Pseudomonadota</taxon>
        <taxon>Betaproteobacteria</taxon>
        <taxon>Burkholderiales</taxon>
        <taxon>Burkholderiaceae</taxon>
        <taxon>Paraburkholderia</taxon>
    </lineage>
</organism>
<proteinExistence type="predicted"/>
<evidence type="ECO:0000313" key="1">
    <source>
        <dbReference type="EMBL" id="APA87165.2"/>
    </source>
</evidence>
<dbReference type="KEGG" id="pspw:BJG93_16580"/>
<keyword evidence="2" id="KW-1185">Reference proteome</keyword>
<evidence type="ECO:0000313" key="2">
    <source>
        <dbReference type="Proteomes" id="UP000179860"/>
    </source>
</evidence>
<gene>
    <name evidence="1" type="ORF">BJG93_16580</name>
</gene>
<dbReference type="STRING" id="754502.BJG93_16580"/>
<dbReference type="RefSeq" id="WP_154677405.1">
    <property type="nucleotide sequence ID" value="NZ_CP017562.2"/>
</dbReference>
<reference evidence="1" key="1">
    <citation type="submission" date="2016-09" db="EMBL/GenBank/DDBJ databases">
        <title>The Complete Genome of Burkholderia sprentiae wsm5005.</title>
        <authorList>
            <person name="De Meyer S."/>
            <person name="Wang P."/>
            <person name="Terpolilli J."/>
        </authorList>
    </citation>
    <scope>NUCLEOTIDE SEQUENCE [LARGE SCALE GENOMIC DNA]</scope>
    <source>
        <strain evidence="1">WSM5005</strain>
    </source>
</reference>
<name>A0A1I9YLI2_9BURK</name>
<sequence>MSLSFIVVGRPYWQGSNPYHLSKAGYRSPLGTPVRRHQPQRISPQFMKILCRLVQGLRFLALKDGATRKLKRWNPEEIPNLCETCGGFARRLPMHVIDRQLLQRHFLGFAQFYDTLHPLPGHHEGASRFCEIEMDLPGTLSSMPYNS</sequence>
<reference evidence="1" key="2">
    <citation type="submission" date="2021-06" db="EMBL/GenBank/DDBJ databases">
        <authorList>
            <person name="Rogers T.H."/>
            <person name="Ramsay J.P."/>
            <person name="Wang P."/>
            <person name="Terpolilli J."/>
        </authorList>
    </citation>
    <scope>NUCLEOTIDE SEQUENCE [LARGE SCALE GENOMIC DNA]</scope>
    <source>
        <strain evidence="1">WSM5005</strain>
    </source>
</reference>
<dbReference type="Proteomes" id="UP000179860">
    <property type="component" value="Chromosome 2"/>
</dbReference>